<feature type="domain" description="Plasmid pRiA4b Orf3-like" evidence="2">
    <location>
        <begin position="71"/>
        <end position="224"/>
    </location>
</feature>
<dbReference type="InterPro" id="IPR024047">
    <property type="entry name" value="MM3350-like_sf"/>
</dbReference>
<name>A0A6J6SK20_9ZZZZ</name>
<dbReference type="Pfam" id="PF07929">
    <property type="entry name" value="PRiA4_ORF3"/>
    <property type="match status" value="1"/>
</dbReference>
<dbReference type="InterPro" id="IPR012912">
    <property type="entry name" value="Plasmid_pRiA4b_Orf3-like"/>
</dbReference>
<feature type="region of interest" description="Disordered" evidence="1">
    <location>
        <begin position="1"/>
        <end position="21"/>
    </location>
</feature>
<dbReference type="SUPFAM" id="SSF159941">
    <property type="entry name" value="MM3350-like"/>
    <property type="match status" value="1"/>
</dbReference>
<sequence length="490" mass="53010">MPTPDQGPGDPDGPDQPGDSDEVLRQFAAMVAAPDLAELRGLGSATDADPFARRTTNPHLRRPRRATPVLLRVRVDLAGAAPPIWRRLALRSDLTLAAVHDVLQAAYDWAGGHLHRFAIGGDCFDPRAEWFLCPFDAVEGDDLGTPDSEVTLDEVLVEPGDVLHYVYDYGDEWDLVLVLEEVTPVGTTTPPAACLDGERAAPPEDCGGVRDVADLVGLLEDPNAFDTAGVDRLVAASTALLALRPDLAELLGRLRATPVGPELLARVAEVAGVTGPPSRGEVPDEAILLSHLAGHRWFLQRAQDGGLPLTPAGYLRPVDVAAAAAVLPSCSHWLGRANREDLTWPVRELRAELQRMRLLRKHQGRLVLTPAGRRAVADPSALWEHLRLHLVSGSVDTFEVQARLLALLYVASQPRGHHEHRLADALTWLGWRERGTHPISPDTAAWAISEVTSALTEVAVRDEDPSRAGRSSRRLSPVAVELARAALAPW</sequence>
<accession>A0A6J6SK20</accession>
<dbReference type="PANTHER" id="PTHR41878:SF1">
    <property type="entry name" value="TNPR PROTEIN"/>
    <property type="match status" value="1"/>
</dbReference>
<dbReference type="AlphaFoldDB" id="A0A6J6SK20"/>
<proteinExistence type="predicted"/>
<dbReference type="EMBL" id="CAEZYQ010000005">
    <property type="protein sequence ID" value="CAB4735073.1"/>
    <property type="molecule type" value="Genomic_DNA"/>
</dbReference>
<reference evidence="3" key="1">
    <citation type="submission" date="2020-05" db="EMBL/GenBank/DDBJ databases">
        <authorList>
            <person name="Chiriac C."/>
            <person name="Salcher M."/>
            <person name="Ghai R."/>
            <person name="Kavagutti S V."/>
        </authorList>
    </citation>
    <scope>NUCLEOTIDE SEQUENCE</scope>
</reference>
<evidence type="ECO:0000313" key="3">
    <source>
        <dbReference type="EMBL" id="CAB4735073.1"/>
    </source>
</evidence>
<evidence type="ECO:0000259" key="2">
    <source>
        <dbReference type="Pfam" id="PF07929"/>
    </source>
</evidence>
<protein>
    <submittedName>
        <fullName evidence="3">Unannotated protein</fullName>
    </submittedName>
</protein>
<gene>
    <name evidence="3" type="ORF">UFOPK2761_00818</name>
</gene>
<organism evidence="3">
    <name type="scientific">freshwater metagenome</name>
    <dbReference type="NCBI Taxonomy" id="449393"/>
    <lineage>
        <taxon>unclassified sequences</taxon>
        <taxon>metagenomes</taxon>
        <taxon>ecological metagenomes</taxon>
    </lineage>
</organism>
<dbReference type="PANTHER" id="PTHR41878">
    <property type="entry name" value="LEXA REPRESSOR-RELATED"/>
    <property type="match status" value="1"/>
</dbReference>
<dbReference type="Gene3D" id="3.10.290.30">
    <property type="entry name" value="MM3350-like"/>
    <property type="match status" value="1"/>
</dbReference>
<evidence type="ECO:0000256" key="1">
    <source>
        <dbReference type="SAM" id="MobiDB-lite"/>
    </source>
</evidence>